<name>A0ABQ6B8E8_9BRAD</name>
<comment type="caution">
    <text evidence="1">The sequence shown here is derived from an EMBL/GenBank/DDBJ whole genome shotgun (WGS) entry which is preliminary data.</text>
</comment>
<reference evidence="2" key="1">
    <citation type="journal article" date="2019" name="Int. J. Syst. Evol. Microbiol.">
        <title>The Global Catalogue of Microorganisms (GCM) 10K type strain sequencing project: providing services to taxonomists for standard genome sequencing and annotation.</title>
        <authorList>
            <consortium name="The Broad Institute Genomics Platform"/>
            <consortium name="The Broad Institute Genome Sequencing Center for Infectious Disease"/>
            <person name="Wu L."/>
            <person name="Ma J."/>
        </authorList>
    </citation>
    <scope>NUCLEOTIDE SEQUENCE [LARGE SCALE GENOMIC DNA]</scope>
    <source>
        <strain evidence="2">NBRC 102520</strain>
    </source>
</reference>
<sequence length="79" mass="8997">MNQAENHCARCGRKLIHTPDINLQGVVVTGRQWCENHRCPNGMQVPISPLLYHWLSWGDLPEDKKLIEQGSIAWKPSPP</sequence>
<accession>A0ABQ6B8E8</accession>
<evidence type="ECO:0000313" key="2">
    <source>
        <dbReference type="Proteomes" id="UP001156905"/>
    </source>
</evidence>
<organism evidence="1 2">
    <name type="scientific">Bradyrhizobium iriomotense</name>
    <dbReference type="NCBI Taxonomy" id="441950"/>
    <lineage>
        <taxon>Bacteria</taxon>
        <taxon>Pseudomonadati</taxon>
        <taxon>Pseudomonadota</taxon>
        <taxon>Alphaproteobacteria</taxon>
        <taxon>Hyphomicrobiales</taxon>
        <taxon>Nitrobacteraceae</taxon>
        <taxon>Bradyrhizobium</taxon>
    </lineage>
</organism>
<gene>
    <name evidence="1" type="ORF">GCM10007857_51750</name>
</gene>
<evidence type="ECO:0000313" key="1">
    <source>
        <dbReference type="EMBL" id="GLR88463.1"/>
    </source>
</evidence>
<dbReference type="Proteomes" id="UP001156905">
    <property type="component" value="Unassembled WGS sequence"/>
</dbReference>
<keyword evidence="2" id="KW-1185">Reference proteome</keyword>
<dbReference type="EMBL" id="BSOW01000019">
    <property type="protein sequence ID" value="GLR88463.1"/>
    <property type="molecule type" value="Genomic_DNA"/>
</dbReference>
<protein>
    <submittedName>
        <fullName evidence="1">Uncharacterized protein</fullName>
    </submittedName>
</protein>
<proteinExistence type="predicted"/>